<evidence type="ECO:0000313" key="1">
    <source>
        <dbReference type="EMBL" id="TFK63956.1"/>
    </source>
</evidence>
<name>A0ACD3AEJ8_9AGAR</name>
<gene>
    <name evidence="1" type="ORF">BDN72DRAFT_861731</name>
</gene>
<protein>
    <submittedName>
        <fullName evidence="1">Uncharacterized protein</fullName>
    </submittedName>
</protein>
<dbReference type="Proteomes" id="UP000308600">
    <property type="component" value="Unassembled WGS sequence"/>
</dbReference>
<dbReference type="EMBL" id="ML208496">
    <property type="protein sequence ID" value="TFK63956.1"/>
    <property type="molecule type" value="Genomic_DNA"/>
</dbReference>
<reference evidence="1 2" key="1">
    <citation type="journal article" date="2019" name="Nat. Ecol. Evol.">
        <title>Megaphylogeny resolves global patterns of mushroom evolution.</title>
        <authorList>
            <person name="Varga T."/>
            <person name="Krizsan K."/>
            <person name="Foldi C."/>
            <person name="Dima B."/>
            <person name="Sanchez-Garcia M."/>
            <person name="Sanchez-Ramirez S."/>
            <person name="Szollosi G.J."/>
            <person name="Szarkandi J.G."/>
            <person name="Papp V."/>
            <person name="Albert L."/>
            <person name="Andreopoulos W."/>
            <person name="Angelini C."/>
            <person name="Antonin V."/>
            <person name="Barry K.W."/>
            <person name="Bougher N.L."/>
            <person name="Buchanan P."/>
            <person name="Buyck B."/>
            <person name="Bense V."/>
            <person name="Catcheside P."/>
            <person name="Chovatia M."/>
            <person name="Cooper J."/>
            <person name="Damon W."/>
            <person name="Desjardin D."/>
            <person name="Finy P."/>
            <person name="Geml J."/>
            <person name="Haridas S."/>
            <person name="Hughes K."/>
            <person name="Justo A."/>
            <person name="Karasinski D."/>
            <person name="Kautmanova I."/>
            <person name="Kiss B."/>
            <person name="Kocsube S."/>
            <person name="Kotiranta H."/>
            <person name="LaButti K.M."/>
            <person name="Lechner B.E."/>
            <person name="Liimatainen K."/>
            <person name="Lipzen A."/>
            <person name="Lukacs Z."/>
            <person name="Mihaltcheva S."/>
            <person name="Morgado L.N."/>
            <person name="Niskanen T."/>
            <person name="Noordeloos M.E."/>
            <person name="Ohm R.A."/>
            <person name="Ortiz-Santana B."/>
            <person name="Ovrebo C."/>
            <person name="Racz N."/>
            <person name="Riley R."/>
            <person name="Savchenko A."/>
            <person name="Shiryaev A."/>
            <person name="Soop K."/>
            <person name="Spirin V."/>
            <person name="Szebenyi C."/>
            <person name="Tomsovsky M."/>
            <person name="Tulloss R.E."/>
            <person name="Uehling J."/>
            <person name="Grigoriev I.V."/>
            <person name="Vagvolgyi C."/>
            <person name="Papp T."/>
            <person name="Martin F.M."/>
            <person name="Miettinen O."/>
            <person name="Hibbett D.S."/>
            <person name="Nagy L.G."/>
        </authorList>
    </citation>
    <scope>NUCLEOTIDE SEQUENCE [LARGE SCALE GENOMIC DNA]</scope>
    <source>
        <strain evidence="1 2">NL-1719</strain>
    </source>
</reference>
<organism evidence="1 2">
    <name type="scientific">Pluteus cervinus</name>
    <dbReference type="NCBI Taxonomy" id="181527"/>
    <lineage>
        <taxon>Eukaryota</taxon>
        <taxon>Fungi</taxon>
        <taxon>Dikarya</taxon>
        <taxon>Basidiomycota</taxon>
        <taxon>Agaricomycotina</taxon>
        <taxon>Agaricomycetes</taxon>
        <taxon>Agaricomycetidae</taxon>
        <taxon>Agaricales</taxon>
        <taxon>Pluteineae</taxon>
        <taxon>Pluteaceae</taxon>
        <taxon>Pluteus</taxon>
    </lineage>
</organism>
<accession>A0ACD3AEJ8</accession>
<proteinExistence type="predicted"/>
<keyword evidence="2" id="KW-1185">Reference proteome</keyword>
<evidence type="ECO:0000313" key="2">
    <source>
        <dbReference type="Proteomes" id="UP000308600"/>
    </source>
</evidence>
<sequence>MTCRSPPRSSDTTQRTTPPPKSGGGKSPGNLKTAASTTPSKYKHVKRGSAVEKLLNEYDTGHGYFLTHLDTLDRWEKVLSFIPNLFYNGLCSYIIYTRILRCIPIVIDKVFLLRPSTCHHQHRQHYSYYVEPIYIALFHAMIDWYLITQILPSWWNTARAFFYVRLCRGFRKTEIIFRKPTLESIKAMSNSPSDDLRRRWEDFLRRAVCWEITGRDPGCFSEVGWWVLEWDAVHAAYEAAEDGSIGLDTWQMKIWRKVDGQWRVWDVASRPQPDPWPIS</sequence>